<dbReference type="RefSeq" id="WP_155668554.1">
    <property type="nucleotide sequence ID" value="NZ_WOCA01000006.1"/>
</dbReference>
<dbReference type="Proteomes" id="UP000469125">
    <property type="component" value="Unassembled WGS sequence"/>
</dbReference>
<name>A0A6N8FGG0_9BACI</name>
<protein>
    <recommendedName>
        <fullName evidence="3">Glyoxalase</fullName>
    </recommendedName>
</protein>
<dbReference type="InterPro" id="IPR029068">
    <property type="entry name" value="Glyas_Bleomycin-R_OHBP_Dase"/>
</dbReference>
<proteinExistence type="predicted"/>
<accession>A0A6N8FGG0</accession>
<dbReference type="AlphaFoldDB" id="A0A6N8FGG0"/>
<sequence length="51" mass="5763">MTQANKVSVTGIACINLPVTNVTVSKDWYVKNFGCQVLRDMERGNEWANEM</sequence>
<dbReference type="CDD" id="cd06587">
    <property type="entry name" value="VOC"/>
    <property type="match status" value="1"/>
</dbReference>
<evidence type="ECO:0000313" key="2">
    <source>
        <dbReference type="Proteomes" id="UP000469125"/>
    </source>
</evidence>
<comment type="caution">
    <text evidence="1">The sequence shown here is derived from an EMBL/GenBank/DDBJ whole genome shotgun (WGS) entry which is preliminary data.</text>
</comment>
<dbReference type="EMBL" id="WOCA01000006">
    <property type="protein sequence ID" value="MUK88563.1"/>
    <property type="molecule type" value="Genomic_DNA"/>
</dbReference>
<reference evidence="1 2" key="1">
    <citation type="submission" date="2019-11" db="EMBL/GenBank/DDBJ databases">
        <authorList>
            <person name="Li X."/>
        </authorList>
    </citation>
    <scope>NUCLEOTIDE SEQUENCE [LARGE SCALE GENOMIC DNA]</scope>
    <source>
        <strain evidence="1 2">L9</strain>
    </source>
</reference>
<evidence type="ECO:0008006" key="3">
    <source>
        <dbReference type="Google" id="ProtNLM"/>
    </source>
</evidence>
<keyword evidence="2" id="KW-1185">Reference proteome</keyword>
<organism evidence="1 2">
    <name type="scientific">Ornithinibacillus caprae</name>
    <dbReference type="NCBI Taxonomy" id="2678566"/>
    <lineage>
        <taxon>Bacteria</taxon>
        <taxon>Bacillati</taxon>
        <taxon>Bacillota</taxon>
        <taxon>Bacilli</taxon>
        <taxon>Bacillales</taxon>
        <taxon>Bacillaceae</taxon>
        <taxon>Ornithinibacillus</taxon>
    </lineage>
</organism>
<gene>
    <name evidence="1" type="ORF">GMD78_09190</name>
</gene>
<dbReference type="Gene3D" id="3.10.180.10">
    <property type="entry name" value="2,3-Dihydroxybiphenyl 1,2-Dioxygenase, domain 1"/>
    <property type="match status" value="1"/>
</dbReference>
<dbReference type="SUPFAM" id="SSF54593">
    <property type="entry name" value="Glyoxalase/Bleomycin resistance protein/Dihydroxybiphenyl dioxygenase"/>
    <property type="match status" value="1"/>
</dbReference>
<evidence type="ECO:0000313" key="1">
    <source>
        <dbReference type="EMBL" id="MUK88563.1"/>
    </source>
</evidence>